<feature type="region of interest" description="Disordered" evidence="1">
    <location>
        <begin position="69"/>
        <end position="112"/>
    </location>
</feature>
<evidence type="ECO:0000313" key="3">
    <source>
        <dbReference type="Proteomes" id="UP000233551"/>
    </source>
</evidence>
<dbReference type="AlphaFoldDB" id="A0A2I0KJH5"/>
<feature type="compositionally biased region" description="Low complexity" evidence="1">
    <location>
        <begin position="70"/>
        <end position="84"/>
    </location>
</feature>
<protein>
    <submittedName>
        <fullName evidence="2">Uncharacterized protein</fullName>
    </submittedName>
</protein>
<feature type="compositionally biased region" description="Basic and acidic residues" evidence="1">
    <location>
        <begin position="85"/>
        <end position="94"/>
    </location>
</feature>
<evidence type="ECO:0000313" key="2">
    <source>
        <dbReference type="EMBL" id="PKI68665.1"/>
    </source>
</evidence>
<accession>A0A2I0KJH5</accession>
<proteinExistence type="predicted"/>
<gene>
    <name evidence="2" type="ORF">CRG98_010945</name>
</gene>
<name>A0A2I0KJH5_PUNGR</name>
<organism evidence="2 3">
    <name type="scientific">Punica granatum</name>
    <name type="common">Pomegranate</name>
    <dbReference type="NCBI Taxonomy" id="22663"/>
    <lineage>
        <taxon>Eukaryota</taxon>
        <taxon>Viridiplantae</taxon>
        <taxon>Streptophyta</taxon>
        <taxon>Embryophyta</taxon>
        <taxon>Tracheophyta</taxon>
        <taxon>Spermatophyta</taxon>
        <taxon>Magnoliopsida</taxon>
        <taxon>eudicotyledons</taxon>
        <taxon>Gunneridae</taxon>
        <taxon>Pentapetalae</taxon>
        <taxon>rosids</taxon>
        <taxon>malvids</taxon>
        <taxon>Myrtales</taxon>
        <taxon>Lythraceae</taxon>
        <taxon>Punica</taxon>
    </lineage>
</organism>
<dbReference type="Proteomes" id="UP000233551">
    <property type="component" value="Unassembled WGS sequence"/>
</dbReference>
<dbReference type="EMBL" id="PGOL01000545">
    <property type="protein sequence ID" value="PKI68665.1"/>
    <property type="molecule type" value="Genomic_DNA"/>
</dbReference>
<sequence>MYDHKFTSLQEMHQTLYWLKQGGTMCSNHLGAHHNLAFGGLAGLALKRSACLPSWRAWQAFCPWRSAGIPPLREPSSSSESQPLTRRESSRPRPDSIPPPHDGPTSGQAVSD</sequence>
<keyword evidence="3" id="KW-1185">Reference proteome</keyword>
<reference evidence="2 3" key="1">
    <citation type="submission" date="2017-11" db="EMBL/GenBank/DDBJ databases">
        <title>De-novo sequencing of pomegranate (Punica granatum L.) genome.</title>
        <authorList>
            <person name="Akparov Z."/>
            <person name="Amiraslanov A."/>
            <person name="Hajiyeva S."/>
            <person name="Abbasov M."/>
            <person name="Kaur K."/>
            <person name="Hamwieh A."/>
            <person name="Solovyev V."/>
            <person name="Salamov A."/>
            <person name="Braich B."/>
            <person name="Kosarev P."/>
            <person name="Mahmoud A."/>
            <person name="Hajiyev E."/>
            <person name="Babayeva S."/>
            <person name="Izzatullayeva V."/>
            <person name="Mammadov A."/>
            <person name="Mammadov A."/>
            <person name="Sharifova S."/>
            <person name="Ojaghi J."/>
            <person name="Eynullazada K."/>
            <person name="Bayramov B."/>
            <person name="Abdulazimova A."/>
            <person name="Shahmuradov I."/>
        </authorList>
    </citation>
    <scope>NUCLEOTIDE SEQUENCE [LARGE SCALE GENOMIC DNA]</scope>
    <source>
        <strain evidence="3">cv. AG2017</strain>
        <tissue evidence="2">Leaf</tissue>
    </source>
</reference>
<comment type="caution">
    <text evidence="2">The sequence shown here is derived from an EMBL/GenBank/DDBJ whole genome shotgun (WGS) entry which is preliminary data.</text>
</comment>
<evidence type="ECO:0000256" key="1">
    <source>
        <dbReference type="SAM" id="MobiDB-lite"/>
    </source>
</evidence>